<evidence type="ECO:0000313" key="2">
    <source>
        <dbReference type="EMBL" id="KAL2652051.1"/>
    </source>
</evidence>
<protein>
    <submittedName>
        <fullName evidence="2">Uncharacterized protein</fullName>
    </submittedName>
</protein>
<dbReference type="Proteomes" id="UP001605036">
    <property type="component" value="Unassembled WGS sequence"/>
</dbReference>
<dbReference type="PANTHER" id="PTHR35991">
    <property type="entry name" value="CA-RESPONSIVE PROTEIN"/>
    <property type="match status" value="1"/>
</dbReference>
<feature type="compositionally biased region" description="Basic and acidic residues" evidence="1">
    <location>
        <begin position="603"/>
        <end position="614"/>
    </location>
</feature>
<feature type="compositionally biased region" description="Basic and acidic residues" evidence="1">
    <location>
        <begin position="585"/>
        <end position="596"/>
    </location>
</feature>
<feature type="compositionally biased region" description="Polar residues" evidence="1">
    <location>
        <begin position="478"/>
        <end position="499"/>
    </location>
</feature>
<feature type="compositionally biased region" description="Basic and acidic residues" evidence="1">
    <location>
        <begin position="151"/>
        <end position="161"/>
    </location>
</feature>
<evidence type="ECO:0000256" key="1">
    <source>
        <dbReference type="SAM" id="MobiDB-lite"/>
    </source>
</evidence>
<feature type="compositionally biased region" description="Polar residues" evidence="1">
    <location>
        <begin position="116"/>
        <end position="125"/>
    </location>
</feature>
<keyword evidence="3" id="KW-1185">Reference proteome</keyword>
<dbReference type="PANTHER" id="PTHR35991:SF1">
    <property type="entry name" value="CA-RESPONSIVE PROTEIN"/>
    <property type="match status" value="1"/>
</dbReference>
<organism evidence="2 3">
    <name type="scientific">Riccia fluitans</name>
    <dbReference type="NCBI Taxonomy" id="41844"/>
    <lineage>
        <taxon>Eukaryota</taxon>
        <taxon>Viridiplantae</taxon>
        <taxon>Streptophyta</taxon>
        <taxon>Embryophyta</taxon>
        <taxon>Marchantiophyta</taxon>
        <taxon>Marchantiopsida</taxon>
        <taxon>Marchantiidae</taxon>
        <taxon>Marchantiales</taxon>
        <taxon>Ricciaceae</taxon>
        <taxon>Riccia</taxon>
    </lineage>
</organism>
<proteinExistence type="predicted"/>
<feature type="compositionally biased region" description="Basic residues" evidence="1">
    <location>
        <begin position="615"/>
        <end position="628"/>
    </location>
</feature>
<comment type="caution">
    <text evidence="2">The sequence shown here is derived from an EMBL/GenBank/DDBJ whole genome shotgun (WGS) entry which is preliminary data.</text>
</comment>
<evidence type="ECO:0000313" key="3">
    <source>
        <dbReference type="Proteomes" id="UP001605036"/>
    </source>
</evidence>
<dbReference type="EMBL" id="JBHFFA010000001">
    <property type="protein sequence ID" value="KAL2652051.1"/>
    <property type="molecule type" value="Genomic_DNA"/>
</dbReference>
<accession>A0ABD1ZKS3</accession>
<gene>
    <name evidence="2" type="ORF">R1flu_020179</name>
</gene>
<feature type="region of interest" description="Disordered" evidence="1">
    <location>
        <begin position="149"/>
        <end position="231"/>
    </location>
</feature>
<reference evidence="2 3" key="1">
    <citation type="submission" date="2024-09" db="EMBL/GenBank/DDBJ databases">
        <title>Chromosome-scale assembly of Riccia fluitans.</title>
        <authorList>
            <person name="Paukszto L."/>
            <person name="Sawicki J."/>
            <person name="Karawczyk K."/>
            <person name="Piernik-Szablinska J."/>
            <person name="Szczecinska M."/>
            <person name="Mazdziarz M."/>
        </authorList>
    </citation>
    <scope>NUCLEOTIDE SEQUENCE [LARGE SCALE GENOMIC DNA]</scope>
    <source>
        <strain evidence="2">Rf_01</strain>
        <tissue evidence="2">Aerial parts of the thallus</tissue>
    </source>
</reference>
<feature type="region of interest" description="Disordered" evidence="1">
    <location>
        <begin position="116"/>
        <end position="137"/>
    </location>
</feature>
<sequence length="854" mass="89088">MPVWVIPLLVGILIVAAIVLVVAVHILDVHAEQQCAHLHDLKQRSLQQSQNHYQYRCGESHLCCVCGSVRYRRSQASSGSAPTPQSKGSFRTGSAGGLLQPLVDAACRKKSIGSSGSIERLTGNSRKPHGMASGLQGGWFNARNIFRGTGSRRESGKKSDVDSAPLATADSSSSGSSASSGRTAGSSTSSSMTTITATITTTSAPSSNSSPSNAGMQATGTQGTDDGVGKPSSQRRYVLEILMSPSGAGDGQGGSGPRATGVRLKLETSASLESLAGLAAAASSGAASSYQSLQIDTDAEGATLTAGYTTAAYGPQPAFDFIGSTGVPSPAGKASRTNSTTHCKLGSLQSSIASVSNLDGQKNESNCQGSSADLYMPSTAARKSGECSVEKHECSTEPTICISSVNRRPDIDCGATHGSIAGNIPSGTAAFSAPSKRSHSGQAIAVATEVKSKSKNGNSNSSSSVCSHTTLLHGVGSSGSNPSNAKGSQHQTSISSSQDGLGSLRISVLDGDTKGKSMKDCSKGVLAEIASALAALNVESVGGKGVGISSAPGVGGVPSDESSMADKLGTTHDEEVPGNGSGSERLVEEKDEHEPVTHSGGGKSEENEVDEAKKEKKKKKNRGRRQRAKAAAAATASVQAQGRLHSHEKTSTKPAVKVSAVSEVEVGCTCGAPKGSCHSIRCPYPFTSSGSMVQSKIKEQYDELVKSNMAKSLTLAQVGRFTTCLVEAKTSLQQKSDTIQRRFTIAKSLLAKADKSSFDRLCGQIYGLEIEQKKLEEDTVVYNRLQEQLKLSPAYQKMLEYGRTHFELQPNTGQLIEKVDTDEMEISFEELLAQEKKDSFWQKQRPSRSSVQVS</sequence>
<feature type="compositionally biased region" description="Low complexity" evidence="1">
    <location>
        <begin position="167"/>
        <end position="216"/>
    </location>
</feature>
<feature type="region of interest" description="Disordered" evidence="1">
    <location>
        <begin position="549"/>
        <end position="656"/>
    </location>
</feature>
<name>A0ABD1ZKS3_9MARC</name>
<dbReference type="AlphaFoldDB" id="A0ABD1ZKS3"/>
<feature type="region of interest" description="Disordered" evidence="1">
    <location>
        <begin position="450"/>
        <end position="499"/>
    </location>
</feature>
<feature type="compositionally biased region" description="Low complexity" evidence="1">
    <location>
        <begin position="455"/>
        <end position="464"/>
    </location>
</feature>